<comment type="caution">
    <text evidence="2">The sequence shown here is derived from an EMBL/GenBank/DDBJ whole genome shotgun (WGS) entry which is preliminary data.</text>
</comment>
<feature type="domain" description="CheW-like" evidence="1">
    <location>
        <begin position="21"/>
        <end position="158"/>
    </location>
</feature>
<dbReference type="GO" id="GO:0006935">
    <property type="term" value="P:chemotaxis"/>
    <property type="evidence" value="ECO:0007669"/>
    <property type="project" value="InterPro"/>
</dbReference>
<proteinExistence type="predicted"/>
<dbReference type="PANTHER" id="PTHR22617">
    <property type="entry name" value="CHEMOTAXIS SENSOR HISTIDINE KINASE-RELATED"/>
    <property type="match status" value="1"/>
</dbReference>
<organism evidence="2 3">
    <name type="scientific">Candidatus Galligastranaerophilus intestinavium</name>
    <dbReference type="NCBI Taxonomy" id="2840836"/>
    <lineage>
        <taxon>Bacteria</taxon>
        <taxon>Candidatus Galligastranaerophilus</taxon>
    </lineage>
</organism>
<dbReference type="InterPro" id="IPR039315">
    <property type="entry name" value="CheW"/>
</dbReference>
<reference evidence="2" key="1">
    <citation type="submission" date="2020-10" db="EMBL/GenBank/DDBJ databases">
        <authorList>
            <person name="Gilroy R."/>
        </authorList>
    </citation>
    <scope>NUCLEOTIDE SEQUENCE</scope>
    <source>
        <strain evidence="2">CHK152-2871</strain>
    </source>
</reference>
<dbReference type="InterPro" id="IPR002545">
    <property type="entry name" value="CheW-lke_dom"/>
</dbReference>
<dbReference type="EMBL" id="DVJQ01000058">
    <property type="protein sequence ID" value="HIS74732.1"/>
    <property type="molecule type" value="Genomic_DNA"/>
</dbReference>
<dbReference type="GO" id="GO:0005829">
    <property type="term" value="C:cytosol"/>
    <property type="evidence" value="ECO:0007669"/>
    <property type="project" value="TreeGrafter"/>
</dbReference>
<feature type="domain" description="CheW-like" evidence="1">
    <location>
        <begin position="204"/>
        <end position="342"/>
    </location>
</feature>
<dbReference type="SMART" id="SM00260">
    <property type="entry name" value="CheW"/>
    <property type="match status" value="2"/>
</dbReference>
<dbReference type="Gene3D" id="2.30.30.40">
    <property type="entry name" value="SH3 Domains"/>
    <property type="match status" value="2"/>
</dbReference>
<sequence>MEIQNQIAEILQSELASQKPEKIYAIVSIAEDIYALDAKNVLEVLKFVELSRPERLPSHIVGLFEYDGRIISVADIKSVLNIEPTPYDLNSKIVIINVDDNIFAIMVNKVLDVKRVDLNRIQKVPYNTEHNFIESIYDYNDSQCNILNLSAINNWIINNPDDGGYKNGFDLIPKDGYSLEILHERKLEYIEKTSKNPYAILSDKDEFVSFSVSDNKYCIKMNDIRGFYKLQEIKMTKVPCTPEFILGLVNIKGDFVCIVDVKNYFHSQKPYCNPTGTIIVLNSDEFKIGILADVIGDNIQIKPDEIVTLKRQENRNELMQYVKDGEIYLIINVPEMLSNDKLFVR</sequence>
<evidence type="ECO:0000259" key="1">
    <source>
        <dbReference type="PROSITE" id="PS50851"/>
    </source>
</evidence>
<dbReference type="InterPro" id="IPR036061">
    <property type="entry name" value="CheW-like_dom_sf"/>
</dbReference>
<protein>
    <submittedName>
        <fullName evidence="2">Chemotaxis protein CheW</fullName>
    </submittedName>
</protein>
<dbReference type="SUPFAM" id="SSF50341">
    <property type="entry name" value="CheW-like"/>
    <property type="match status" value="2"/>
</dbReference>
<dbReference type="PANTHER" id="PTHR22617:SF23">
    <property type="entry name" value="CHEMOTAXIS PROTEIN CHEW"/>
    <property type="match status" value="1"/>
</dbReference>
<evidence type="ECO:0000313" key="2">
    <source>
        <dbReference type="EMBL" id="HIS74732.1"/>
    </source>
</evidence>
<dbReference type="Proteomes" id="UP000886865">
    <property type="component" value="Unassembled WGS sequence"/>
</dbReference>
<name>A0A9D1FJ99_9BACT</name>
<dbReference type="Gene3D" id="2.40.50.180">
    <property type="entry name" value="CheA-289, Domain 4"/>
    <property type="match status" value="2"/>
</dbReference>
<evidence type="ECO:0000313" key="3">
    <source>
        <dbReference type="Proteomes" id="UP000886865"/>
    </source>
</evidence>
<accession>A0A9D1FJ99</accession>
<dbReference type="PROSITE" id="PS50851">
    <property type="entry name" value="CHEW"/>
    <property type="match status" value="2"/>
</dbReference>
<reference evidence="2" key="2">
    <citation type="journal article" date="2021" name="PeerJ">
        <title>Extensive microbial diversity within the chicken gut microbiome revealed by metagenomics and culture.</title>
        <authorList>
            <person name="Gilroy R."/>
            <person name="Ravi A."/>
            <person name="Getino M."/>
            <person name="Pursley I."/>
            <person name="Horton D.L."/>
            <person name="Alikhan N.F."/>
            <person name="Baker D."/>
            <person name="Gharbi K."/>
            <person name="Hall N."/>
            <person name="Watson M."/>
            <person name="Adriaenssens E.M."/>
            <person name="Foster-Nyarko E."/>
            <person name="Jarju S."/>
            <person name="Secka A."/>
            <person name="Antonio M."/>
            <person name="Oren A."/>
            <person name="Chaudhuri R.R."/>
            <person name="La Ragione R."/>
            <person name="Hildebrand F."/>
            <person name="Pallen M.J."/>
        </authorList>
    </citation>
    <scope>NUCLEOTIDE SEQUENCE</scope>
    <source>
        <strain evidence="2">CHK152-2871</strain>
    </source>
</reference>
<dbReference type="Pfam" id="PF01584">
    <property type="entry name" value="CheW"/>
    <property type="match status" value="2"/>
</dbReference>
<dbReference type="AlphaFoldDB" id="A0A9D1FJ99"/>
<gene>
    <name evidence="2" type="ORF">IAA86_06910</name>
</gene>
<dbReference type="GO" id="GO:0007165">
    <property type="term" value="P:signal transduction"/>
    <property type="evidence" value="ECO:0007669"/>
    <property type="project" value="InterPro"/>
</dbReference>